<accession>A0ABW4V752</accession>
<evidence type="ECO:0008006" key="4">
    <source>
        <dbReference type="Google" id="ProtNLM"/>
    </source>
</evidence>
<evidence type="ECO:0000256" key="1">
    <source>
        <dbReference type="SAM" id="SignalP"/>
    </source>
</evidence>
<dbReference type="SUPFAM" id="SSF49503">
    <property type="entry name" value="Cupredoxins"/>
    <property type="match status" value="1"/>
</dbReference>
<evidence type="ECO:0000313" key="2">
    <source>
        <dbReference type="EMBL" id="MFD2025165.1"/>
    </source>
</evidence>
<sequence length="134" mass="13584">MTPAGTSARLRACAAATLVAVVAGVSACAAADAPPPAEVRLTTAGFDPVRLETPAGTEVRFVNRSEQPQRVTSLGLDDGAPAVPAGADPVDSGRLVAGATHAERLDVPGEYVVEALLDDDATRAVVTIQVKETP</sequence>
<feature type="chain" id="PRO_5046204631" description="EfeO-type cupredoxin-like domain-containing protein" evidence="1">
    <location>
        <begin position="30"/>
        <end position="134"/>
    </location>
</feature>
<dbReference type="RefSeq" id="WP_377197073.1">
    <property type="nucleotide sequence ID" value="NZ_JBHUHF010000001.1"/>
</dbReference>
<feature type="signal peptide" evidence="1">
    <location>
        <begin position="1"/>
        <end position="29"/>
    </location>
</feature>
<keyword evidence="1" id="KW-0732">Signal</keyword>
<name>A0ABW4V752_9MICO</name>
<comment type="caution">
    <text evidence="2">The sequence shown here is derived from an EMBL/GenBank/DDBJ whole genome shotgun (WGS) entry which is preliminary data.</text>
</comment>
<dbReference type="InterPro" id="IPR008972">
    <property type="entry name" value="Cupredoxin"/>
</dbReference>
<dbReference type="Proteomes" id="UP001597338">
    <property type="component" value="Unassembled WGS sequence"/>
</dbReference>
<keyword evidence="3" id="KW-1185">Reference proteome</keyword>
<protein>
    <recommendedName>
        <fullName evidence="4">EfeO-type cupredoxin-like domain-containing protein</fullName>
    </recommendedName>
</protein>
<dbReference type="Gene3D" id="2.60.40.420">
    <property type="entry name" value="Cupredoxins - blue copper proteins"/>
    <property type="match status" value="1"/>
</dbReference>
<evidence type="ECO:0000313" key="3">
    <source>
        <dbReference type="Proteomes" id="UP001597338"/>
    </source>
</evidence>
<dbReference type="EMBL" id="JBHUHF010000001">
    <property type="protein sequence ID" value="MFD2025165.1"/>
    <property type="molecule type" value="Genomic_DNA"/>
</dbReference>
<proteinExistence type="predicted"/>
<reference evidence="3" key="1">
    <citation type="journal article" date="2019" name="Int. J. Syst. Evol. Microbiol.">
        <title>The Global Catalogue of Microorganisms (GCM) 10K type strain sequencing project: providing services to taxonomists for standard genome sequencing and annotation.</title>
        <authorList>
            <consortium name="The Broad Institute Genomics Platform"/>
            <consortium name="The Broad Institute Genome Sequencing Center for Infectious Disease"/>
            <person name="Wu L."/>
            <person name="Ma J."/>
        </authorList>
    </citation>
    <scope>NUCLEOTIDE SEQUENCE [LARGE SCALE GENOMIC DNA]</scope>
    <source>
        <strain evidence="3">CCM 7043</strain>
    </source>
</reference>
<organism evidence="2 3">
    <name type="scientific">Promicromonospora aerolata</name>
    <dbReference type="NCBI Taxonomy" id="195749"/>
    <lineage>
        <taxon>Bacteria</taxon>
        <taxon>Bacillati</taxon>
        <taxon>Actinomycetota</taxon>
        <taxon>Actinomycetes</taxon>
        <taxon>Micrococcales</taxon>
        <taxon>Promicromonosporaceae</taxon>
        <taxon>Promicromonospora</taxon>
    </lineage>
</organism>
<gene>
    <name evidence="2" type="ORF">ACFSL2_06540</name>
</gene>